<name>A0A9W6D4S1_9BACT</name>
<dbReference type="EMBL" id="BSDR01000001">
    <property type="protein sequence ID" value="GLI34120.1"/>
    <property type="molecule type" value="Genomic_DNA"/>
</dbReference>
<comment type="caution">
    <text evidence="1">The sequence shown here is derived from an EMBL/GenBank/DDBJ whole genome shotgun (WGS) entry which is preliminary data.</text>
</comment>
<evidence type="ECO:0000313" key="1">
    <source>
        <dbReference type="EMBL" id="GLI34120.1"/>
    </source>
</evidence>
<protein>
    <submittedName>
        <fullName evidence="1">Uncharacterized protein</fullName>
    </submittedName>
</protein>
<dbReference type="Proteomes" id="UP001144372">
    <property type="component" value="Unassembled WGS sequence"/>
</dbReference>
<sequence>METYDFYSKAREIARKLEKENLTDQASKVVDAISAGSTATEILMILRWELDQVLLNSPLLSGEIRNEIFDFICKVDEVLN</sequence>
<dbReference type="AlphaFoldDB" id="A0A9W6D4S1"/>
<evidence type="ECO:0000313" key="2">
    <source>
        <dbReference type="Proteomes" id="UP001144372"/>
    </source>
</evidence>
<reference evidence="1" key="1">
    <citation type="submission" date="2022-12" db="EMBL/GenBank/DDBJ databases">
        <title>Reference genome sequencing for broad-spectrum identification of bacterial and archaeal isolates by mass spectrometry.</title>
        <authorList>
            <person name="Sekiguchi Y."/>
            <person name="Tourlousse D.M."/>
        </authorList>
    </citation>
    <scope>NUCLEOTIDE SEQUENCE</scope>
    <source>
        <strain evidence="1">ASRB1</strain>
    </source>
</reference>
<proteinExistence type="predicted"/>
<keyword evidence="2" id="KW-1185">Reference proteome</keyword>
<accession>A0A9W6D4S1</accession>
<dbReference type="RefSeq" id="WP_281793387.1">
    <property type="nucleotide sequence ID" value="NZ_BSDR01000001.1"/>
</dbReference>
<gene>
    <name evidence="1" type="ORF">DAMNIGENAA_15530</name>
</gene>
<organism evidence="1 2">
    <name type="scientific">Desulforhabdus amnigena</name>
    <dbReference type="NCBI Taxonomy" id="40218"/>
    <lineage>
        <taxon>Bacteria</taxon>
        <taxon>Pseudomonadati</taxon>
        <taxon>Thermodesulfobacteriota</taxon>
        <taxon>Syntrophobacteria</taxon>
        <taxon>Syntrophobacterales</taxon>
        <taxon>Syntrophobacteraceae</taxon>
        <taxon>Desulforhabdus</taxon>
    </lineage>
</organism>